<accession>A0ACC1M6G7</accession>
<reference evidence="1" key="1">
    <citation type="submission" date="2022-07" db="EMBL/GenBank/DDBJ databases">
        <title>Phylogenomic reconstructions and comparative analyses of Kickxellomycotina fungi.</title>
        <authorList>
            <person name="Reynolds N.K."/>
            <person name="Stajich J.E."/>
            <person name="Barry K."/>
            <person name="Grigoriev I.V."/>
            <person name="Crous P."/>
            <person name="Smith M.E."/>
        </authorList>
    </citation>
    <scope>NUCLEOTIDE SEQUENCE</scope>
    <source>
        <strain evidence="1">CBS 190363</strain>
    </source>
</reference>
<dbReference type="EMBL" id="JANBVB010000100">
    <property type="protein sequence ID" value="KAJ2897687.1"/>
    <property type="molecule type" value="Genomic_DNA"/>
</dbReference>
<sequence>MTGNGSSMQFSYALPLNLLHHQSANAQYASAPTNSESPYLQAAYFQQQQAQFKQPRPATAIPPHLCNVNGIGGSSMSPLGSPQLAYMYGSLPTDMGSTLGSYNSMQSDGTDLASPGSIHGVTGDPLNFVNLPSSVYDVQIPGSPAAQQHAMTFSGSQGISPAPSPLGSTTAGFGMPTQFPVPSKGGGNGDGLSVTTGRARTYTAETSHRRTLTDESADSISNVPLLERSTFGDPEAGYAPNSAMSVDFDPQQHQEHHYSLPSDMGALLPGAEHSDGSVLECNSQAYIDLISSFGLSQDPTSAAANYPMLLDSKLGGWESQQQQQQQSQQQTQQQQQQSSGLMSGIAPELTMYPPPQSRQSQQQPP</sequence>
<protein>
    <submittedName>
        <fullName evidence="1">Uncharacterized protein</fullName>
    </submittedName>
</protein>
<evidence type="ECO:0000313" key="2">
    <source>
        <dbReference type="Proteomes" id="UP001139981"/>
    </source>
</evidence>
<gene>
    <name evidence="1" type="ORF">IWW38_001630</name>
</gene>
<dbReference type="Proteomes" id="UP001139981">
    <property type="component" value="Unassembled WGS sequence"/>
</dbReference>
<proteinExistence type="predicted"/>
<organism evidence="1 2">
    <name type="scientific">Coemansia aciculifera</name>
    <dbReference type="NCBI Taxonomy" id="417176"/>
    <lineage>
        <taxon>Eukaryota</taxon>
        <taxon>Fungi</taxon>
        <taxon>Fungi incertae sedis</taxon>
        <taxon>Zoopagomycota</taxon>
        <taxon>Kickxellomycotina</taxon>
        <taxon>Kickxellomycetes</taxon>
        <taxon>Kickxellales</taxon>
        <taxon>Kickxellaceae</taxon>
        <taxon>Coemansia</taxon>
    </lineage>
</organism>
<name>A0ACC1M6G7_9FUNG</name>
<keyword evidence="2" id="KW-1185">Reference proteome</keyword>
<evidence type="ECO:0000313" key="1">
    <source>
        <dbReference type="EMBL" id="KAJ2897687.1"/>
    </source>
</evidence>
<comment type="caution">
    <text evidence="1">The sequence shown here is derived from an EMBL/GenBank/DDBJ whole genome shotgun (WGS) entry which is preliminary data.</text>
</comment>